<dbReference type="RefSeq" id="WP_182490487.1">
    <property type="nucleotide sequence ID" value="NZ_BAAAOV010000022.1"/>
</dbReference>
<dbReference type="EMBL" id="JACGWX010000002">
    <property type="protein sequence ID" value="MBA8847685.1"/>
    <property type="molecule type" value="Genomic_DNA"/>
</dbReference>
<sequence>MIDGAARGPALRALALTGILAVSAAGTVALTMPGEPSLAVFDRPATEVEREKEEQLAADGIFSATQNDIDVRLLLEAPSRTRETGQRIWAYRSAGSEASFFGDDDVVCLSVESTPGTVGTVQGCMLIDDVARRGFVPLSAPRPFLFVDGDEFIIEWGPTGDARLIDRPTPPSSEPTP</sequence>
<dbReference type="AlphaFoldDB" id="A0A839EEE8"/>
<reference evidence="1 2" key="1">
    <citation type="submission" date="2020-07" db="EMBL/GenBank/DDBJ databases">
        <title>Sequencing the genomes of 1000 actinobacteria strains.</title>
        <authorList>
            <person name="Klenk H.-P."/>
        </authorList>
    </citation>
    <scope>NUCLEOTIDE SEQUENCE [LARGE SCALE GENOMIC DNA]</scope>
    <source>
        <strain evidence="1 2">DSM 19663</strain>
    </source>
</reference>
<evidence type="ECO:0000313" key="1">
    <source>
        <dbReference type="EMBL" id="MBA8847685.1"/>
    </source>
</evidence>
<keyword evidence="2" id="KW-1185">Reference proteome</keyword>
<protein>
    <submittedName>
        <fullName evidence="1">Uncharacterized protein</fullName>
    </submittedName>
</protein>
<evidence type="ECO:0000313" key="2">
    <source>
        <dbReference type="Proteomes" id="UP000585905"/>
    </source>
</evidence>
<gene>
    <name evidence="1" type="ORF">FHX53_001270</name>
</gene>
<proteinExistence type="predicted"/>
<dbReference type="Proteomes" id="UP000585905">
    <property type="component" value="Unassembled WGS sequence"/>
</dbReference>
<comment type="caution">
    <text evidence="1">The sequence shown here is derived from an EMBL/GenBank/DDBJ whole genome shotgun (WGS) entry which is preliminary data.</text>
</comment>
<accession>A0A839EEE8</accession>
<name>A0A839EEE8_9MICO</name>
<organism evidence="1 2">
    <name type="scientific">Microcella alkalica</name>
    <dbReference type="NCBI Taxonomy" id="355930"/>
    <lineage>
        <taxon>Bacteria</taxon>
        <taxon>Bacillati</taxon>
        <taxon>Actinomycetota</taxon>
        <taxon>Actinomycetes</taxon>
        <taxon>Micrococcales</taxon>
        <taxon>Microbacteriaceae</taxon>
        <taxon>Microcella</taxon>
    </lineage>
</organism>